<dbReference type="AlphaFoldDB" id="U2R0W5"/>
<evidence type="ECO:0000313" key="1">
    <source>
        <dbReference type="EMBL" id="ERK47248.1"/>
    </source>
</evidence>
<dbReference type="Proteomes" id="UP000016608">
    <property type="component" value="Unassembled WGS sequence"/>
</dbReference>
<name>U2R0W5_EUBRA</name>
<reference evidence="1 2" key="1">
    <citation type="submission" date="2013-06" db="EMBL/GenBank/DDBJ databases">
        <authorList>
            <person name="Weinstock G."/>
            <person name="Sodergren E."/>
            <person name="Lobos E.A."/>
            <person name="Fulton L."/>
            <person name="Fulton R."/>
            <person name="Courtney L."/>
            <person name="Fronick C."/>
            <person name="O'Laughlin M."/>
            <person name="Godfrey J."/>
            <person name="Wilson R.M."/>
            <person name="Miner T."/>
            <person name="Farmer C."/>
            <person name="Delehaunty K."/>
            <person name="Cordes M."/>
            <person name="Minx P."/>
            <person name="Tomlinson C."/>
            <person name="Chen J."/>
            <person name="Wollam A."/>
            <person name="Pepin K.H."/>
            <person name="Bhonagiri V."/>
            <person name="Zhang X."/>
            <person name="Warren W."/>
            <person name="Mitreva M."/>
            <person name="Mardis E.R."/>
            <person name="Wilson R.K."/>
        </authorList>
    </citation>
    <scope>NUCLEOTIDE SEQUENCE [LARGE SCALE GENOMIC DNA]</scope>
    <source>
        <strain evidence="1 2">ATCC 29099</strain>
    </source>
</reference>
<keyword evidence="2" id="KW-1185">Reference proteome</keyword>
<sequence>MIWMEQYTDKRLRELQQDVIRNRWHTIELEVGCDFPIIRCPLVSKGG</sequence>
<protein>
    <submittedName>
        <fullName evidence="1">Uncharacterized protein</fullName>
    </submittedName>
</protein>
<comment type="caution">
    <text evidence="1">The sequence shown here is derived from an EMBL/GenBank/DDBJ whole genome shotgun (WGS) entry which is preliminary data.</text>
</comment>
<dbReference type="HOGENOM" id="CLU_3168244_0_0_9"/>
<evidence type="ECO:0000313" key="2">
    <source>
        <dbReference type="Proteomes" id="UP000016608"/>
    </source>
</evidence>
<accession>U2R0W5</accession>
<dbReference type="EMBL" id="AWVJ01000089">
    <property type="protein sequence ID" value="ERK47248.1"/>
    <property type="molecule type" value="Genomic_DNA"/>
</dbReference>
<gene>
    <name evidence="1" type="ORF">HMPREF0373_01358</name>
</gene>
<proteinExistence type="predicted"/>
<organism evidence="1 2">
    <name type="scientific">Eubacterium ramulus ATCC 29099</name>
    <dbReference type="NCBI Taxonomy" id="1256908"/>
    <lineage>
        <taxon>Bacteria</taxon>
        <taxon>Bacillati</taxon>
        <taxon>Bacillota</taxon>
        <taxon>Clostridia</taxon>
        <taxon>Eubacteriales</taxon>
        <taxon>Eubacteriaceae</taxon>
        <taxon>Eubacterium</taxon>
    </lineage>
</organism>